<sequence length="837" mass="93602">MLAINLVQVDPTSFTKKRKPNSSACGRERPVVVHARSVRRRAKPGFPVSSPTDRACVVELPYFRCHLPAYSTLGFFSENNGDHAFEVLPHSAEQSDSGTNRPKSPAPDDSSGGSLGGIDTETPYDTFRNDQHDTSGNASLPQLDLTSQSLQPAQPPAAADQVISDPSRFPPMRIDRFEAYVKDSLGSYAPSFLQQQQHDYAYPNANTVSDTQHDSVLTAGLGQDANWFQNGRAAGPLEVNMSSRSTLNLEQQALMLDSADMEYLKAKGAFDLPPRRLQEDLVEAYFADVHPTAPVINRYEFLSAFHGGGNPSRLLLFAIFTSGSRACRNPALLDSKGSNQSSAQRFYRATKALLDTGYEQSRLVRVQALLLLTWWWDKKDDGGRNMRSCAVDAINTAQSIGMHRWDHYPKDDLVLGRLWKRIWWTCFNRDVAVAVSHGLPCIISLSDFDVYPLTTEDFIEEPEVAEHLHRYPYQPVEVAFSIEVIRVAEALHHIHQEHFVTQHLQKSMTGSIAEREANLASLRDLGQSPLPAGEKGVRIGFPDDYNDHGIRLCRDWLDRVPQALQYDINDIQKHEFWPAFLHILYYTNIMLRFRGKAVARQTQGRAEAERLYCQARGIAAATMISRILRNTVSSTISLFNCLIFFLIEGQSPNDEVRRDAQTKYSLCLHVLYEFSQLWVSASLIHRLFETLQANMQLSRPASSSLFDADHWQASLPGLRVSSDITESYMRQLLAMDFHYEGSSVAGLSVGQSSSGLGTDFFPPTGAPQYFLEDASQPSPDLTLPLGASVPSSLDIEQWCVFPCFLQTQPDKDMNPSEGMKLTSTGQTRQLRVCYGSM</sequence>
<evidence type="ECO:0000256" key="4">
    <source>
        <dbReference type="ARBA" id="ARBA00023163"/>
    </source>
</evidence>
<evidence type="ECO:0000313" key="9">
    <source>
        <dbReference type="Proteomes" id="UP000736672"/>
    </source>
</evidence>
<dbReference type="InterPro" id="IPR007219">
    <property type="entry name" value="XnlR_reg_dom"/>
</dbReference>
<evidence type="ECO:0000256" key="3">
    <source>
        <dbReference type="ARBA" id="ARBA00023125"/>
    </source>
</evidence>
<dbReference type="CDD" id="cd12148">
    <property type="entry name" value="fungal_TF_MHR"/>
    <property type="match status" value="1"/>
</dbReference>
<dbReference type="Pfam" id="PF04082">
    <property type="entry name" value="Fungal_trans"/>
    <property type="match status" value="1"/>
</dbReference>
<keyword evidence="9" id="KW-1185">Reference proteome</keyword>
<accession>A0A9P9HCG4</accession>
<dbReference type="PANTHER" id="PTHR47171:SF3">
    <property type="entry name" value="FARA-RELATED"/>
    <property type="match status" value="1"/>
</dbReference>
<feature type="compositionally biased region" description="Polar residues" evidence="6">
    <location>
        <begin position="92"/>
        <end position="101"/>
    </location>
</feature>
<evidence type="ECO:0000256" key="6">
    <source>
        <dbReference type="SAM" id="MobiDB-lite"/>
    </source>
</evidence>
<comment type="caution">
    <text evidence="8">The sequence shown here is derived from an EMBL/GenBank/DDBJ whole genome shotgun (WGS) entry which is preliminary data.</text>
</comment>
<protein>
    <submittedName>
        <fullName evidence="8">Fungal-specific transcription factor domain-containing protein</fullName>
    </submittedName>
</protein>
<dbReference type="EMBL" id="JAGTJS010000010">
    <property type="protein sequence ID" value="KAH7254956.1"/>
    <property type="molecule type" value="Genomic_DNA"/>
</dbReference>
<reference evidence="8" key="1">
    <citation type="journal article" date="2021" name="Nat. Commun.">
        <title>Genetic determinants of endophytism in the Arabidopsis root mycobiome.</title>
        <authorList>
            <person name="Mesny F."/>
            <person name="Miyauchi S."/>
            <person name="Thiergart T."/>
            <person name="Pickel B."/>
            <person name="Atanasova L."/>
            <person name="Karlsson M."/>
            <person name="Huettel B."/>
            <person name="Barry K.W."/>
            <person name="Haridas S."/>
            <person name="Chen C."/>
            <person name="Bauer D."/>
            <person name="Andreopoulos W."/>
            <person name="Pangilinan J."/>
            <person name="LaButti K."/>
            <person name="Riley R."/>
            <person name="Lipzen A."/>
            <person name="Clum A."/>
            <person name="Drula E."/>
            <person name="Henrissat B."/>
            <person name="Kohler A."/>
            <person name="Grigoriev I.V."/>
            <person name="Martin F.M."/>
            <person name="Hacquard S."/>
        </authorList>
    </citation>
    <scope>NUCLEOTIDE SEQUENCE</scope>
    <source>
        <strain evidence="8">FSSC 5 MPI-SDFR-AT-0091</strain>
    </source>
</reference>
<keyword evidence="3" id="KW-0238">DNA-binding</keyword>
<dbReference type="SMART" id="SM00906">
    <property type="entry name" value="Fungal_trans"/>
    <property type="match status" value="1"/>
</dbReference>
<keyword evidence="2" id="KW-0805">Transcription regulation</keyword>
<dbReference type="InterPro" id="IPR052073">
    <property type="entry name" value="Amide_Lactam_Regulators"/>
</dbReference>
<keyword evidence="4" id="KW-0804">Transcription</keyword>
<evidence type="ECO:0000256" key="1">
    <source>
        <dbReference type="ARBA" id="ARBA00022833"/>
    </source>
</evidence>
<evidence type="ECO:0000259" key="7">
    <source>
        <dbReference type="SMART" id="SM00906"/>
    </source>
</evidence>
<dbReference type="PANTHER" id="PTHR47171">
    <property type="entry name" value="FARA-RELATED"/>
    <property type="match status" value="1"/>
</dbReference>
<proteinExistence type="predicted"/>
<keyword evidence="5" id="KW-0539">Nucleus</keyword>
<evidence type="ECO:0000256" key="5">
    <source>
        <dbReference type="ARBA" id="ARBA00023242"/>
    </source>
</evidence>
<dbReference type="GO" id="GO:0006351">
    <property type="term" value="P:DNA-templated transcription"/>
    <property type="evidence" value="ECO:0007669"/>
    <property type="project" value="InterPro"/>
</dbReference>
<dbReference type="Proteomes" id="UP000736672">
    <property type="component" value="Unassembled WGS sequence"/>
</dbReference>
<feature type="domain" description="Xylanolytic transcriptional activator regulatory" evidence="7">
    <location>
        <begin position="386"/>
        <end position="458"/>
    </location>
</feature>
<evidence type="ECO:0000256" key="2">
    <source>
        <dbReference type="ARBA" id="ARBA00023015"/>
    </source>
</evidence>
<evidence type="ECO:0000313" key="8">
    <source>
        <dbReference type="EMBL" id="KAH7254956.1"/>
    </source>
</evidence>
<dbReference type="GO" id="GO:0008270">
    <property type="term" value="F:zinc ion binding"/>
    <property type="evidence" value="ECO:0007669"/>
    <property type="project" value="InterPro"/>
</dbReference>
<feature type="region of interest" description="Disordered" evidence="6">
    <location>
        <begin position="91"/>
        <end position="142"/>
    </location>
</feature>
<keyword evidence="1" id="KW-0862">Zinc</keyword>
<dbReference type="AlphaFoldDB" id="A0A9P9HCG4"/>
<dbReference type="GO" id="GO:0003677">
    <property type="term" value="F:DNA binding"/>
    <property type="evidence" value="ECO:0007669"/>
    <property type="project" value="UniProtKB-KW"/>
</dbReference>
<gene>
    <name evidence="8" type="ORF">B0J15DRAFT_559466</name>
</gene>
<organism evidence="8 9">
    <name type="scientific">Fusarium solani</name>
    <name type="common">Filamentous fungus</name>
    <dbReference type="NCBI Taxonomy" id="169388"/>
    <lineage>
        <taxon>Eukaryota</taxon>
        <taxon>Fungi</taxon>
        <taxon>Dikarya</taxon>
        <taxon>Ascomycota</taxon>
        <taxon>Pezizomycotina</taxon>
        <taxon>Sordariomycetes</taxon>
        <taxon>Hypocreomycetidae</taxon>
        <taxon>Hypocreales</taxon>
        <taxon>Nectriaceae</taxon>
        <taxon>Fusarium</taxon>
        <taxon>Fusarium solani species complex</taxon>
    </lineage>
</organism>
<name>A0A9P9HCG4_FUSSL</name>
<dbReference type="OrthoDB" id="5121955at2759"/>